<keyword evidence="1 2" id="KW-0238">DNA-binding</keyword>
<evidence type="ECO:0000256" key="1">
    <source>
        <dbReference type="ARBA" id="ARBA00023125"/>
    </source>
</evidence>
<dbReference type="GO" id="GO:0003677">
    <property type="term" value="F:DNA binding"/>
    <property type="evidence" value="ECO:0007669"/>
    <property type="project" value="UniProtKB-UniRule"/>
</dbReference>
<name>A0A0R2NMC0_9LACO</name>
<dbReference type="PANTHER" id="PTHR43479">
    <property type="entry name" value="ACREF/ENVCD OPERON REPRESSOR-RELATED"/>
    <property type="match status" value="1"/>
</dbReference>
<dbReference type="AlphaFoldDB" id="A0A0R2NMC0"/>
<organism evidence="4 5">
    <name type="scientific">Lactiplantibacillus fabifermentans DSM 21115</name>
    <dbReference type="NCBI Taxonomy" id="1413187"/>
    <lineage>
        <taxon>Bacteria</taxon>
        <taxon>Bacillati</taxon>
        <taxon>Bacillota</taxon>
        <taxon>Bacilli</taxon>
        <taxon>Lactobacillales</taxon>
        <taxon>Lactobacillaceae</taxon>
        <taxon>Lactiplantibacillus</taxon>
    </lineage>
</organism>
<dbReference type="RefSeq" id="WP_024626286.1">
    <property type="nucleotide sequence ID" value="NZ_AYGX02000101.1"/>
</dbReference>
<keyword evidence="5" id="KW-1185">Reference proteome</keyword>
<dbReference type="EMBL" id="AYGX02000101">
    <property type="protein sequence ID" value="KRO26888.1"/>
    <property type="molecule type" value="Genomic_DNA"/>
</dbReference>
<gene>
    <name evidence="4" type="ORF">DY78_GL000522</name>
</gene>
<proteinExistence type="predicted"/>
<feature type="DNA-binding region" description="H-T-H motif" evidence="2">
    <location>
        <begin position="35"/>
        <end position="54"/>
    </location>
</feature>
<evidence type="ECO:0000259" key="3">
    <source>
        <dbReference type="PROSITE" id="PS50977"/>
    </source>
</evidence>
<dbReference type="InterPro" id="IPR009057">
    <property type="entry name" value="Homeodomain-like_sf"/>
</dbReference>
<dbReference type="InterPro" id="IPR050624">
    <property type="entry name" value="HTH-type_Tx_Regulator"/>
</dbReference>
<evidence type="ECO:0000313" key="5">
    <source>
        <dbReference type="Proteomes" id="UP000050920"/>
    </source>
</evidence>
<comment type="caution">
    <text evidence="4">The sequence shown here is derived from an EMBL/GenBank/DDBJ whole genome shotgun (WGS) entry which is preliminary data.</text>
</comment>
<dbReference type="SUPFAM" id="SSF46689">
    <property type="entry name" value="Homeodomain-like"/>
    <property type="match status" value="1"/>
</dbReference>
<dbReference type="Gene3D" id="1.10.357.10">
    <property type="entry name" value="Tetracycline Repressor, domain 2"/>
    <property type="match status" value="1"/>
</dbReference>
<protein>
    <recommendedName>
        <fullName evidence="3">HTH tetR-type domain-containing protein</fullName>
    </recommendedName>
</protein>
<dbReference type="InterPro" id="IPR001647">
    <property type="entry name" value="HTH_TetR"/>
</dbReference>
<dbReference type="PANTHER" id="PTHR43479:SF11">
    <property type="entry name" value="ACREF_ENVCD OPERON REPRESSOR-RELATED"/>
    <property type="match status" value="1"/>
</dbReference>
<dbReference type="PROSITE" id="PS50977">
    <property type="entry name" value="HTH_TETR_2"/>
    <property type="match status" value="1"/>
</dbReference>
<accession>A0A0R2NMC0</accession>
<dbReference type="Pfam" id="PF00440">
    <property type="entry name" value="TetR_N"/>
    <property type="match status" value="1"/>
</dbReference>
<evidence type="ECO:0000313" key="4">
    <source>
        <dbReference type="EMBL" id="KRO26888.1"/>
    </source>
</evidence>
<feature type="domain" description="HTH tetR-type" evidence="3">
    <location>
        <begin position="12"/>
        <end position="72"/>
    </location>
</feature>
<dbReference type="Proteomes" id="UP000050920">
    <property type="component" value="Unassembled WGS sequence"/>
</dbReference>
<sequence>MTRKRQANPQKALSKQWLADALVRLLATMPYQDITITAITAEADLARRTFYRHFATVDEVLAYDLTGICQDFIDELADLTELDFETLIIRFFTFWNERREFLKLLQQNNLEYRLLQVFMPQLRDRLIGHLAETDIYDFIAGGLWNLLMGSLRSETAPTTAELQALALRILQHLSSTPKINQAHFKN</sequence>
<reference evidence="4 5" key="1">
    <citation type="journal article" date="2015" name="Genome Announc.">
        <title>Expanding the biotechnology potential of lactobacilli through comparative genomics of 213 strains and associated genera.</title>
        <authorList>
            <person name="Sun Z."/>
            <person name="Harris H.M."/>
            <person name="McCann A."/>
            <person name="Guo C."/>
            <person name="Argimon S."/>
            <person name="Zhang W."/>
            <person name="Yang X."/>
            <person name="Jeffery I.B."/>
            <person name="Cooney J.C."/>
            <person name="Kagawa T.F."/>
            <person name="Liu W."/>
            <person name="Song Y."/>
            <person name="Salvetti E."/>
            <person name="Wrobel A."/>
            <person name="Rasinkangas P."/>
            <person name="Parkhill J."/>
            <person name="Rea M.C."/>
            <person name="O'Sullivan O."/>
            <person name="Ritari J."/>
            <person name="Douillard F.P."/>
            <person name="Paul Ross R."/>
            <person name="Yang R."/>
            <person name="Briner A.E."/>
            <person name="Felis G.E."/>
            <person name="de Vos W.M."/>
            <person name="Barrangou R."/>
            <person name="Klaenhammer T.R."/>
            <person name="Caufield P.W."/>
            <person name="Cui Y."/>
            <person name="Zhang H."/>
            <person name="O'Toole P.W."/>
        </authorList>
    </citation>
    <scope>NUCLEOTIDE SEQUENCE [LARGE SCALE GENOMIC DNA]</scope>
    <source>
        <strain evidence="4 5">DSM 21115</strain>
    </source>
</reference>
<evidence type="ECO:0000256" key="2">
    <source>
        <dbReference type="PROSITE-ProRule" id="PRU00335"/>
    </source>
</evidence>